<dbReference type="PANTHER" id="PTHR44936:SF9">
    <property type="entry name" value="SENSOR PROTEIN CREC"/>
    <property type="match status" value="1"/>
</dbReference>
<gene>
    <name evidence="25" type="ORF">UFOPK3401_00500</name>
</gene>
<keyword evidence="10" id="KW-0418">Kinase</keyword>
<dbReference type="PANTHER" id="PTHR44936">
    <property type="entry name" value="SENSOR PROTEIN CREC"/>
    <property type="match status" value="1"/>
</dbReference>
<feature type="domain" description="HAMP" evidence="24">
    <location>
        <begin position="147"/>
        <end position="198"/>
    </location>
</feature>
<keyword evidence="22" id="KW-0812">Transmembrane</keyword>
<keyword evidence="9" id="KW-0547">Nucleotide-binding</keyword>
<evidence type="ECO:0000256" key="15">
    <source>
        <dbReference type="ARBA" id="ARBA00023012"/>
    </source>
</evidence>
<dbReference type="SUPFAM" id="SSF47384">
    <property type="entry name" value="Homodimeric domain of signal transducing histidine kinase"/>
    <property type="match status" value="1"/>
</dbReference>
<sequence>MRRRIIVAIVTTVFATALIIAIPLLSFSSLGIRSRANTIAQQEAQNALRVVQYRQSQGLSNDAASLAPYFPQNRLTVITEPDGTTVSFGAQPSGPVVTGVSEQAGFRSVITQPINSVVSLTKVALNIIVIIGLAMLVAFLVALRRSRTLTSVLDTLADDAARIGSGDLRPARRYGMADLDQIADSLDASSERVASMAQTDRRLVADVTHQIRTPLTAIELQLDEVLQAIDRVDLDSARAGISTAHEQVDRLRSVVVDLLAVSKNLDVASTDVNLREVLMQQEAEWAPIFSKHATSGRQLSIVHSDIVVSGLLGPLQQILATLIDNALVHGEGTVKVSVRDSAGLAVVDVQDEGNSISADLRSSLFERRVTGGEGTGLGLSVARALAEHLGGRLELVSTEPTKFALFLVQRDKDGQELDSLTQAVVAEGDPGELSSPRAASSVSGKTQRR</sequence>
<keyword evidence="17" id="KW-0843">Virulence</keyword>
<evidence type="ECO:0000256" key="19">
    <source>
        <dbReference type="ARBA" id="ARBA00040454"/>
    </source>
</evidence>
<dbReference type="GO" id="GO:0005524">
    <property type="term" value="F:ATP binding"/>
    <property type="evidence" value="ECO:0007669"/>
    <property type="project" value="UniProtKB-KW"/>
</dbReference>
<dbReference type="InterPro" id="IPR003594">
    <property type="entry name" value="HATPase_dom"/>
</dbReference>
<dbReference type="InterPro" id="IPR005467">
    <property type="entry name" value="His_kinase_dom"/>
</dbReference>
<dbReference type="InterPro" id="IPR004358">
    <property type="entry name" value="Sig_transdc_His_kin-like_C"/>
</dbReference>
<comment type="subcellular location">
    <subcellularLocation>
        <location evidence="4">Cell membrane</location>
        <topology evidence="4">Multi-pass membrane protein</topology>
    </subcellularLocation>
</comment>
<evidence type="ECO:0000256" key="18">
    <source>
        <dbReference type="ARBA" id="ARBA00023211"/>
    </source>
</evidence>
<evidence type="ECO:0000259" key="23">
    <source>
        <dbReference type="PROSITE" id="PS50109"/>
    </source>
</evidence>
<dbReference type="InterPro" id="IPR036097">
    <property type="entry name" value="HisK_dim/P_sf"/>
</dbReference>
<evidence type="ECO:0000256" key="4">
    <source>
        <dbReference type="ARBA" id="ARBA00004651"/>
    </source>
</evidence>
<keyword evidence="16" id="KW-0346">Stress response</keyword>
<feature type="compositionally biased region" description="Polar residues" evidence="21">
    <location>
        <begin position="437"/>
        <end position="449"/>
    </location>
</feature>
<keyword evidence="11" id="KW-0378">Hydrolase</keyword>
<evidence type="ECO:0000256" key="12">
    <source>
        <dbReference type="ARBA" id="ARBA00022840"/>
    </source>
</evidence>
<comment type="cofactor">
    <cofactor evidence="2">
        <name>Mn(2+)</name>
        <dbReference type="ChEBI" id="CHEBI:29035"/>
    </cofactor>
</comment>
<organism evidence="25">
    <name type="scientific">freshwater metagenome</name>
    <dbReference type="NCBI Taxonomy" id="449393"/>
    <lineage>
        <taxon>unclassified sequences</taxon>
        <taxon>metagenomes</taxon>
        <taxon>ecological metagenomes</taxon>
    </lineage>
</organism>
<keyword evidence="6" id="KW-1003">Cell membrane</keyword>
<feature type="transmembrane region" description="Helical" evidence="22">
    <location>
        <begin position="5"/>
        <end position="25"/>
    </location>
</feature>
<proteinExistence type="predicted"/>
<dbReference type="InterPro" id="IPR040868">
    <property type="entry name" value="DraK_HK_N"/>
</dbReference>
<dbReference type="InterPro" id="IPR003661">
    <property type="entry name" value="HisK_dim/P_dom"/>
</dbReference>
<keyword evidence="18" id="KW-0464">Manganese</keyword>
<feature type="region of interest" description="Disordered" evidence="21">
    <location>
        <begin position="425"/>
        <end position="449"/>
    </location>
</feature>
<comment type="cofactor">
    <cofactor evidence="3">
        <name>Mg(2+)</name>
        <dbReference type="ChEBI" id="CHEBI:18420"/>
    </cofactor>
</comment>
<dbReference type="Gene3D" id="1.10.287.130">
    <property type="match status" value="1"/>
</dbReference>
<evidence type="ECO:0000256" key="20">
    <source>
        <dbReference type="ARBA" id="ARBA00041776"/>
    </source>
</evidence>
<evidence type="ECO:0000256" key="14">
    <source>
        <dbReference type="ARBA" id="ARBA00022912"/>
    </source>
</evidence>
<dbReference type="Pfam" id="PF00512">
    <property type="entry name" value="HisKA"/>
    <property type="match status" value="1"/>
</dbReference>
<keyword evidence="14" id="KW-0904">Protein phosphatase</keyword>
<evidence type="ECO:0000256" key="2">
    <source>
        <dbReference type="ARBA" id="ARBA00001936"/>
    </source>
</evidence>
<dbReference type="PRINTS" id="PR00344">
    <property type="entry name" value="BCTRLSENSOR"/>
</dbReference>
<dbReference type="CDD" id="cd00082">
    <property type="entry name" value="HisKA"/>
    <property type="match status" value="1"/>
</dbReference>
<accession>A0A6J7DAK4</accession>
<dbReference type="PROSITE" id="PS50109">
    <property type="entry name" value="HIS_KIN"/>
    <property type="match status" value="1"/>
</dbReference>
<keyword evidence="13" id="KW-0460">Magnesium</keyword>
<dbReference type="SMART" id="SM00388">
    <property type="entry name" value="HisKA"/>
    <property type="match status" value="1"/>
</dbReference>
<keyword evidence="15" id="KW-0902">Two-component regulatory system</keyword>
<dbReference type="EC" id="2.7.13.3" evidence="5"/>
<dbReference type="EMBL" id="CAFBLM010000015">
    <property type="protein sequence ID" value="CAB4865469.1"/>
    <property type="molecule type" value="Genomic_DNA"/>
</dbReference>
<evidence type="ECO:0000256" key="21">
    <source>
        <dbReference type="SAM" id="MobiDB-lite"/>
    </source>
</evidence>
<dbReference type="SMART" id="SM00387">
    <property type="entry name" value="HATPase_c"/>
    <property type="match status" value="1"/>
</dbReference>
<feature type="transmembrane region" description="Helical" evidence="22">
    <location>
        <begin position="123"/>
        <end position="143"/>
    </location>
</feature>
<dbReference type="GO" id="GO:0000155">
    <property type="term" value="F:phosphorelay sensor kinase activity"/>
    <property type="evidence" value="ECO:0007669"/>
    <property type="project" value="InterPro"/>
</dbReference>
<dbReference type="Pfam" id="PF18092">
    <property type="entry name" value="DraK_HK_N"/>
    <property type="match status" value="1"/>
</dbReference>
<dbReference type="GO" id="GO:0004721">
    <property type="term" value="F:phosphoprotein phosphatase activity"/>
    <property type="evidence" value="ECO:0007669"/>
    <property type="project" value="UniProtKB-KW"/>
</dbReference>
<dbReference type="InterPro" id="IPR050980">
    <property type="entry name" value="2C_sensor_his_kinase"/>
</dbReference>
<evidence type="ECO:0000256" key="17">
    <source>
        <dbReference type="ARBA" id="ARBA00023026"/>
    </source>
</evidence>
<dbReference type="InterPro" id="IPR003660">
    <property type="entry name" value="HAMP_dom"/>
</dbReference>
<evidence type="ECO:0000256" key="13">
    <source>
        <dbReference type="ARBA" id="ARBA00022842"/>
    </source>
</evidence>
<dbReference type="Pfam" id="PF02518">
    <property type="entry name" value="HATPase_c"/>
    <property type="match status" value="1"/>
</dbReference>
<evidence type="ECO:0000256" key="9">
    <source>
        <dbReference type="ARBA" id="ARBA00022741"/>
    </source>
</evidence>
<dbReference type="AlphaFoldDB" id="A0A6J7DAK4"/>
<evidence type="ECO:0000256" key="16">
    <source>
        <dbReference type="ARBA" id="ARBA00023016"/>
    </source>
</evidence>
<evidence type="ECO:0000256" key="11">
    <source>
        <dbReference type="ARBA" id="ARBA00022801"/>
    </source>
</evidence>
<dbReference type="GO" id="GO:0005886">
    <property type="term" value="C:plasma membrane"/>
    <property type="evidence" value="ECO:0007669"/>
    <property type="project" value="UniProtKB-SubCell"/>
</dbReference>
<evidence type="ECO:0000256" key="6">
    <source>
        <dbReference type="ARBA" id="ARBA00022475"/>
    </source>
</evidence>
<dbReference type="SUPFAM" id="SSF55874">
    <property type="entry name" value="ATPase domain of HSP90 chaperone/DNA topoisomerase II/histidine kinase"/>
    <property type="match status" value="1"/>
</dbReference>
<feature type="domain" description="Histidine kinase" evidence="23">
    <location>
        <begin position="206"/>
        <end position="411"/>
    </location>
</feature>
<evidence type="ECO:0000256" key="3">
    <source>
        <dbReference type="ARBA" id="ARBA00001946"/>
    </source>
</evidence>
<evidence type="ECO:0000256" key="8">
    <source>
        <dbReference type="ARBA" id="ARBA00022679"/>
    </source>
</evidence>
<keyword evidence="22" id="KW-1133">Transmembrane helix</keyword>
<evidence type="ECO:0000256" key="1">
    <source>
        <dbReference type="ARBA" id="ARBA00000085"/>
    </source>
</evidence>
<evidence type="ECO:0000256" key="10">
    <source>
        <dbReference type="ARBA" id="ARBA00022777"/>
    </source>
</evidence>
<reference evidence="25" key="1">
    <citation type="submission" date="2020-05" db="EMBL/GenBank/DDBJ databases">
        <authorList>
            <person name="Chiriac C."/>
            <person name="Salcher M."/>
            <person name="Ghai R."/>
            <person name="Kavagutti S V."/>
        </authorList>
    </citation>
    <scope>NUCLEOTIDE SEQUENCE</scope>
</reference>
<keyword evidence="12" id="KW-0067">ATP-binding</keyword>
<dbReference type="PROSITE" id="PS50885">
    <property type="entry name" value="HAMP"/>
    <property type="match status" value="1"/>
</dbReference>
<dbReference type="InterPro" id="IPR036890">
    <property type="entry name" value="HATPase_C_sf"/>
</dbReference>
<keyword evidence="7" id="KW-0597">Phosphoprotein</keyword>
<evidence type="ECO:0000313" key="25">
    <source>
        <dbReference type="EMBL" id="CAB4865469.1"/>
    </source>
</evidence>
<keyword evidence="22" id="KW-0472">Membrane</keyword>
<evidence type="ECO:0000259" key="24">
    <source>
        <dbReference type="PROSITE" id="PS50885"/>
    </source>
</evidence>
<name>A0A6J7DAK4_9ZZZZ</name>
<evidence type="ECO:0000256" key="5">
    <source>
        <dbReference type="ARBA" id="ARBA00012438"/>
    </source>
</evidence>
<protein>
    <recommendedName>
        <fullName evidence="19">Signal transduction histidine-protein kinase/phosphatase MprB</fullName>
        <ecNumber evidence="5">2.7.13.3</ecNumber>
    </recommendedName>
    <alternativeName>
        <fullName evidence="20">Mycobacterial persistence regulator B</fullName>
    </alternativeName>
</protein>
<comment type="catalytic activity">
    <reaction evidence="1">
        <text>ATP + protein L-histidine = ADP + protein N-phospho-L-histidine.</text>
        <dbReference type="EC" id="2.7.13.3"/>
    </reaction>
</comment>
<dbReference type="Gene3D" id="3.30.565.10">
    <property type="entry name" value="Histidine kinase-like ATPase, C-terminal domain"/>
    <property type="match status" value="1"/>
</dbReference>
<evidence type="ECO:0000256" key="22">
    <source>
        <dbReference type="SAM" id="Phobius"/>
    </source>
</evidence>
<keyword evidence="8" id="KW-0808">Transferase</keyword>
<evidence type="ECO:0000256" key="7">
    <source>
        <dbReference type="ARBA" id="ARBA00022553"/>
    </source>
</evidence>